<dbReference type="SFLD" id="SFLDS00003">
    <property type="entry name" value="Haloacid_Dehalogenase"/>
    <property type="match status" value="1"/>
</dbReference>
<dbReference type="InterPro" id="IPR006439">
    <property type="entry name" value="HAD-SF_hydro_IA"/>
</dbReference>
<dbReference type="PANTHER" id="PTHR43481:SF4">
    <property type="entry name" value="GLYCEROL-1-PHOSPHATE PHOSPHOHYDROLASE 1-RELATED"/>
    <property type="match status" value="1"/>
</dbReference>
<dbReference type="SFLD" id="SFLDG01129">
    <property type="entry name" value="C1.5:_HAD__Beta-PGM__Phosphata"/>
    <property type="match status" value="1"/>
</dbReference>
<dbReference type="InterPro" id="IPR023214">
    <property type="entry name" value="HAD_sf"/>
</dbReference>
<dbReference type="InterPro" id="IPR023198">
    <property type="entry name" value="PGP-like_dom2"/>
</dbReference>
<dbReference type="EMBL" id="CP158373">
    <property type="protein sequence ID" value="XBY66868.1"/>
    <property type="molecule type" value="Genomic_DNA"/>
</dbReference>
<dbReference type="SUPFAM" id="SSF56784">
    <property type="entry name" value="HAD-like"/>
    <property type="match status" value="1"/>
</dbReference>
<dbReference type="InterPro" id="IPR036412">
    <property type="entry name" value="HAD-like_sf"/>
</dbReference>
<name>A0AAU7YAV0_9PSED</name>
<dbReference type="CDD" id="cd07505">
    <property type="entry name" value="HAD_BPGM-like"/>
    <property type="match status" value="1"/>
</dbReference>
<protein>
    <submittedName>
        <fullName evidence="1">HAD family phosphatase</fullName>
    </submittedName>
</protein>
<dbReference type="GO" id="GO:0050308">
    <property type="term" value="F:sugar-phosphatase activity"/>
    <property type="evidence" value="ECO:0007669"/>
    <property type="project" value="TreeGrafter"/>
</dbReference>
<organism evidence="1">
    <name type="scientific">Pseudomonas solani</name>
    <dbReference type="NCBI Taxonomy" id="2731552"/>
    <lineage>
        <taxon>Bacteria</taxon>
        <taxon>Pseudomonadati</taxon>
        <taxon>Pseudomonadota</taxon>
        <taxon>Gammaproteobacteria</taxon>
        <taxon>Pseudomonadales</taxon>
        <taxon>Pseudomonadaceae</taxon>
        <taxon>Pseudomonas</taxon>
    </lineage>
</organism>
<dbReference type="InterPro" id="IPR051806">
    <property type="entry name" value="HAD-like_SPP"/>
</dbReference>
<proteinExistence type="predicted"/>
<dbReference type="Gene3D" id="1.10.150.240">
    <property type="entry name" value="Putative phosphatase, domain 2"/>
    <property type="match status" value="1"/>
</dbReference>
<dbReference type="PRINTS" id="PR00413">
    <property type="entry name" value="HADHALOGNASE"/>
</dbReference>
<accession>A0AAU7YAV0</accession>
<dbReference type="AlphaFoldDB" id="A0AAU7YAV0"/>
<dbReference type="Pfam" id="PF00702">
    <property type="entry name" value="Hydrolase"/>
    <property type="match status" value="1"/>
</dbReference>
<dbReference type="RefSeq" id="WP_350448544.1">
    <property type="nucleotide sequence ID" value="NZ_CP158373.1"/>
</dbReference>
<dbReference type="NCBIfam" id="TIGR01509">
    <property type="entry name" value="HAD-SF-IA-v3"/>
    <property type="match status" value="1"/>
</dbReference>
<dbReference type="PANTHER" id="PTHR43481">
    <property type="entry name" value="FRUCTOSE-1-PHOSPHATE PHOSPHATASE"/>
    <property type="match status" value="1"/>
</dbReference>
<sequence length="255" mass="27113">MSPLDALLQRAEGLIFDCDGTLVDSLPLYASAWNAGFAACGKVMDPAWHAARCGLSEALLMDAFEHEHGVTLHREQVSARMRQHYLAHLDTHLREITPITAIARRFAGLKPMAVASSGSRAIVTRSLAALGLAPLFDAVVTLDDTGQAKPHPAIHLEAARRLGLPPQRCLVFEDSVQGIEAALRGGLPVVDVLPLIGSGYKGSTHFSDAPLALSGRTNTAYPMVSNTRKGAPNSSVIRNASVKTVVTSTSPIRVP</sequence>
<gene>
    <name evidence="1" type="ORF">ABS648_14200</name>
</gene>
<evidence type="ECO:0000313" key="1">
    <source>
        <dbReference type="EMBL" id="XBY66868.1"/>
    </source>
</evidence>
<dbReference type="Gene3D" id="3.40.50.1000">
    <property type="entry name" value="HAD superfamily/HAD-like"/>
    <property type="match status" value="1"/>
</dbReference>
<reference evidence="1" key="1">
    <citation type="submission" date="2023-08" db="EMBL/GenBank/DDBJ databases">
        <title>Increased levels of nutrients transform a symbiont into a lethal pathobiont.</title>
        <authorList>
            <person name="Lachnit T."/>
            <person name="Ulrich L."/>
            <person name="Willmer F.M."/>
            <person name="Hasenbein T."/>
            <person name="Steiner L.X."/>
            <person name="Wolters M."/>
            <person name="Herbst E.M."/>
            <person name="Deines P."/>
        </authorList>
    </citation>
    <scope>NUCLEOTIDE SEQUENCE</scope>
    <source>
        <strain evidence="1">T3</strain>
    </source>
</reference>